<feature type="region of interest" description="Disordered" evidence="1">
    <location>
        <begin position="87"/>
        <end position="137"/>
    </location>
</feature>
<dbReference type="RefSeq" id="XP_003848590.1">
    <property type="nucleotide sequence ID" value="XM_003848542.1"/>
</dbReference>
<evidence type="ECO:0000313" key="2">
    <source>
        <dbReference type="EMBL" id="EGP83566.1"/>
    </source>
</evidence>
<dbReference type="AlphaFoldDB" id="F9XN69"/>
<dbReference type="EMBL" id="CM001206">
    <property type="protein sequence ID" value="EGP83566.1"/>
    <property type="molecule type" value="Genomic_DNA"/>
</dbReference>
<name>F9XN69_ZYMTI</name>
<dbReference type="KEGG" id="ztr:MYCGRDRAFT_96691"/>
<dbReference type="GeneID" id="13396410"/>
<accession>F9XN69</accession>
<organism evidence="2 3">
    <name type="scientific">Zymoseptoria tritici (strain CBS 115943 / IPO323)</name>
    <name type="common">Speckled leaf blotch fungus</name>
    <name type="synonym">Septoria tritici</name>
    <dbReference type="NCBI Taxonomy" id="336722"/>
    <lineage>
        <taxon>Eukaryota</taxon>
        <taxon>Fungi</taxon>
        <taxon>Dikarya</taxon>
        <taxon>Ascomycota</taxon>
        <taxon>Pezizomycotina</taxon>
        <taxon>Dothideomycetes</taxon>
        <taxon>Dothideomycetidae</taxon>
        <taxon>Mycosphaerellales</taxon>
        <taxon>Mycosphaerellaceae</taxon>
        <taxon>Zymoseptoria</taxon>
    </lineage>
</organism>
<sequence>MPREHWERKVFQDHHETSRILRNTKSWLVDGEQGRETARIGLIKKLSSKAKPNVKPGVQRWNNTFGNRVGRGGVQRTTDAAHCESLRGAPSGVLPIPERGKRRRKQLSDHTRRGKRGAFMSSNRPERRYRGLTGRRT</sequence>
<dbReference type="VEuPathDB" id="FungiDB:ZTRI_11.305"/>
<proteinExistence type="predicted"/>
<dbReference type="InParanoid" id="F9XN69"/>
<feature type="region of interest" description="Disordered" evidence="1">
    <location>
        <begin position="51"/>
        <end position="74"/>
    </location>
</feature>
<dbReference type="HOGENOM" id="CLU_1866719_0_0_1"/>
<evidence type="ECO:0000256" key="1">
    <source>
        <dbReference type="SAM" id="MobiDB-lite"/>
    </source>
</evidence>
<dbReference type="Proteomes" id="UP000008062">
    <property type="component" value="Chromosome 11"/>
</dbReference>
<keyword evidence="3" id="KW-1185">Reference proteome</keyword>
<evidence type="ECO:0000313" key="3">
    <source>
        <dbReference type="Proteomes" id="UP000008062"/>
    </source>
</evidence>
<protein>
    <submittedName>
        <fullName evidence="2">Uncharacterized protein</fullName>
    </submittedName>
</protein>
<gene>
    <name evidence="2" type="ORF">MYCGRDRAFT_96691</name>
</gene>
<reference evidence="2 3" key="1">
    <citation type="journal article" date="2011" name="PLoS Genet.">
        <title>Finished genome of the fungal wheat pathogen Mycosphaerella graminicola reveals dispensome structure, chromosome plasticity, and stealth pathogenesis.</title>
        <authorList>
            <person name="Goodwin S.B."/>
            <person name="Ben M'barek S."/>
            <person name="Dhillon B."/>
            <person name="Wittenberg A.H.J."/>
            <person name="Crane C.F."/>
            <person name="Hane J.K."/>
            <person name="Foster A.J."/>
            <person name="Van der Lee T.A.J."/>
            <person name="Grimwood J."/>
            <person name="Aerts A."/>
            <person name="Antoniw J."/>
            <person name="Bailey A."/>
            <person name="Bluhm B."/>
            <person name="Bowler J."/>
            <person name="Bristow J."/>
            <person name="van der Burgt A."/>
            <person name="Canto-Canche B."/>
            <person name="Churchill A.C.L."/>
            <person name="Conde-Ferraez L."/>
            <person name="Cools H.J."/>
            <person name="Coutinho P.M."/>
            <person name="Csukai M."/>
            <person name="Dehal P."/>
            <person name="De Wit P."/>
            <person name="Donzelli B."/>
            <person name="van de Geest H.C."/>
            <person name="van Ham R.C.H.J."/>
            <person name="Hammond-Kosack K.E."/>
            <person name="Henrissat B."/>
            <person name="Kilian A."/>
            <person name="Kobayashi A.K."/>
            <person name="Koopmann E."/>
            <person name="Kourmpetis Y."/>
            <person name="Kuzniar A."/>
            <person name="Lindquist E."/>
            <person name="Lombard V."/>
            <person name="Maliepaard C."/>
            <person name="Martins N."/>
            <person name="Mehrabi R."/>
            <person name="Nap J.P.H."/>
            <person name="Ponomarenko A."/>
            <person name="Rudd J.J."/>
            <person name="Salamov A."/>
            <person name="Schmutz J."/>
            <person name="Schouten H.J."/>
            <person name="Shapiro H."/>
            <person name="Stergiopoulos I."/>
            <person name="Torriani S.F.F."/>
            <person name="Tu H."/>
            <person name="de Vries R.P."/>
            <person name="Waalwijk C."/>
            <person name="Ware S.B."/>
            <person name="Wiebenga A."/>
            <person name="Zwiers L.-H."/>
            <person name="Oliver R.P."/>
            <person name="Grigoriev I.V."/>
            <person name="Kema G.H.J."/>
        </authorList>
    </citation>
    <scope>NUCLEOTIDE SEQUENCE [LARGE SCALE GENOMIC DNA]</scope>
    <source>
        <strain evidence="3">CBS 115943 / IPO323</strain>
    </source>
</reference>